<reference evidence="3 4" key="1">
    <citation type="submission" date="2022-12" db="EMBL/GenBank/DDBJ databases">
        <title>Chromosome-level genome assembly of true bugs.</title>
        <authorList>
            <person name="Ma L."/>
            <person name="Li H."/>
        </authorList>
    </citation>
    <scope>NUCLEOTIDE SEQUENCE [LARGE SCALE GENOMIC DNA]</scope>
    <source>
        <strain evidence="3">Lab_2022b</strain>
    </source>
</reference>
<sequence>MRNIIYLTVFLQLIYIGLNVLCYETMTEEPVTSPPELEDSFLNISSTLKNIRQKIGVISKYLPKAFPTNTSEVLGNEPIDEDLSRYNGTYEGIMEKIDRIKNKVKEIKDTLQNINKVLDNDLN</sequence>
<gene>
    <name evidence="3" type="ORF">O3M35_003589</name>
</gene>
<feature type="signal peptide" evidence="2">
    <location>
        <begin position="1"/>
        <end position="19"/>
    </location>
</feature>
<keyword evidence="2" id="KW-0732">Signal</keyword>
<evidence type="ECO:0000256" key="1">
    <source>
        <dbReference type="SAM" id="Coils"/>
    </source>
</evidence>
<evidence type="ECO:0000313" key="4">
    <source>
        <dbReference type="Proteomes" id="UP001461498"/>
    </source>
</evidence>
<organism evidence="3 4">
    <name type="scientific">Rhynocoris fuscipes</name>
    <dbReference type="NCBI Taxonomy" id="488301"/>
    <lineage>
        <taxon>Eukaryota</taxon>
        <taxon>Metazoa</taxon>
        <taxon>Ecdysozoa</taxon>
        <taxon>Arthropoda</taxon>
        <taxon>Hexapoda</taxon>
        <taxon>Insecta</taxon>
        <taxon>Pterygota</taxon>
        <taxon>Neoptera</taxon>
        <taxon>Paraneoptera</taxon>
        <taxon>Hemiptera</taxon>
        <taxon>Heteroptera</taxon>
        <taxon>Panheteroptera</taxon>
        <taxon>Cimicomorpha</taxon>
        <taxon>Reduviidae</taxon>
        <taxon>Harpactorinae</taxon>
        <taxon>Harpactorini</taxon>
        <taxon>Rhynocoris</taxon>
    </lineage>
</organism>
<keyword evidence="1" id="KW-0175">Coiled coil</keyword>
<protein>
    <submittedName>
        <fullName evidence="3">Uncharacterized protein</fullName>
    </submittedName>
</protein>
<comment type="caution">
    <text evidence="3">The sequence shown here is derived from an EMBL/GenBank/DDBJ whole genome shotgun (WGS) entry which is preliminary data.</text>
</comment>
<keyword evidence="4" id="KW-1185">Reference proteome</keyword>
<feature type="chain" id="PRO_5043340230" evidence="2">
    <location>
        <begin position="20"/>
        <end position="123"/>
    </location>
</feature>
<dbReference type="EMBL" id="JAPXFL010000012">
    <property type="protein sequence ID" value="KAK9499076.1"/>
    <property type="molecule type" value="Genomic_DNA"/>
</dbReference>
<name>A0AAW1CKV6_9HEMI</name>
<dbReference type="Proteomes" id="UP001461498">
    <property type="component" value="Unassembled WGS sequence"/>
</dbReference>
<evidence type="ECO:0000313" key="3">
    <source>
        <dbReference type="EMBL" id="KAK9499076.1"/>
    </source>
</evidence>
<dbReference type="AlphaFoldDB" id="A0AAW1CKV6"/>
<feature type="coiled-coil region" evidence="1">
    <location>
        <begin position="90"/>
        <end position="117"/>
    </location>
</feature>
<proteinExistence type="predicted"/>
<accession>A0AAW1CKV6</accession>
<evidence type="ECO:0000256" key="2">
    <source>
        <dbReference type="SAM" id="SignalP"/>
    </source>
</evidence>